<keyword evidence="1" id="KW-0812">Transmembrane</keyword>
<accession>A0A812U9Y1</accession>
<sequence length="664" mass="75298">MADDDEDHWVSPVRSNAFTPRERKPWKLLDINLIIIGSGPLAEQVLRRRLDAGGRACLLWTSVPPQPPLPKHACHDEPVYDEKTFTWQPPPSRHGPEGPEIRRLRRRFGSVWYGFIRAGPDVVGLADGEQYELLMECQSCVGVRVLAGEKVSWQLSGAVLLLGPWESTGDTEAPTQQRGEAWALTVNVGVEQEEAKPMVYYDGGSPLVITLGVGYFVVANMICYSVINAYEPTAEPTQFDWWWMLPRSMTITGHFWSNSVSHGMLGFPQSYRVTIVSALSGFAAWTLWELLWFLQRNGWRLQYFIMTCFGFETCLTTELVLSFLWHRRAQVLPSHGGRARDLKKQVIWTAFMYLEQIFLLFAQWVIVVVYIYVDSVSTILAGFFLSFGTAGSELLGIAFMESFYTKLVWPRAGNEAAVVWGDQSSNATGLLGLAHAFAEGSRLVSLLCVAARSPTWHWQWFANVILMLITNLAVRHGYHVSACVRVLPRVGRRLKPSCFAILHRHGRLMCGYYRFLAIGSYVLWRILWLGATPLFNTHTLVLFACVLVAEVLEDLVVLRRWLPLDLWRRQLRYDFKPLDPFHPRQGMCKDHRGVHVELPPLRLHGARVLSGPLNATAMQITCSTVLVLMWLPLGVGFNLGVCPEPILEGQRLGDAFWWSLPWQC</sequence>
<keyword evidence="3" id="KW-1185">Reference proteome</keyword>
<feature type="transmembrane region" description="Helical" evidence="1">
    <location>
        <begin position="511"/>
        <end position="528"/>
    </location>
</feature>
<protein>
    <submittedName>
        <fullName evidence="2">Uncharacterized protein</fullName>
    </submittedName>
</protein>
<feature type="transmembrane region" description="Helical" evidence="1">
    <location>
        <begin position="273"/>
        <end position="295"/>
    </location>
</feature>
<evidence type="ECO:0000313" key="2">
    <source>
        <dbReference type="EMBL" id="CAE7561711.1"/>
    </source>
</evidence>
<proteinExistence type="predicted"/>
<feature type="transmembrane region" description="Helical" evidence="1">
    <location>
        <begin position="540"/>
        <end position="562"/>
    </location>
</feature>
<feature type="transmembrane region" description="Helical" evidence="1">
    <location>
        <begin position="346"/>
        <end position="373"/>
    </location>
</feature>
<keyword evidence="1" id="KW-0472">Membrane</keyword>
<gene>
    <name evidence="2" type="ORF">SNEC2469_LOCUS16234</name>
</gene>
<reference evidence="2" key="1">
    <citation type="submission" date="2021-02" db="EMBL/GenBank/DDBJ databases">
        <authorList>
            <person name="Dougan E. K."/>
            <person name="Rhodes N."/>
            <person name="Thang M."/>
            <person name="Chan C."/>
        </authorList>
    </citation>
    <scope>NUCLEOTIDE SEQUENCE</scope>
</reference>
<feature type="transmembrane region" description="Helical" evidence="1">
    <location>
        <begin position="207"/>
        <end position="229"/>
    </location>
</feature>
<organism evidence="2 3">
    <name type="scientific">Symbiodinium necroappetens</name>
    <dbReference type="NCBI Taxonomy" id="1628268"/>
    <lineage>
        <taxon>Eukaryota</taxon>
        <taxon>Sar</taxon>
        <taxon>Alveolata</taxon>
        <taxon>Dinophyceae</taxon>
        <taxon>Suessiales</taxon>
        <taxon>Symbiodiniaceae</taxon>
        <taxon>Symbiodinium</taxon>
    </lineage>
</organism>
<dbReference type="Proteomes" id="UP000601435">
    <property type="component" value="Unassembled WGS sequence"/>
</dbReference>
<dbReference type="EMBL" id="CAJNJA010026570">
    <property type="protein sequence ID" value="CAE7561711.1"/>
    <property type="molecule type" value="Genomic_DNA"/>
</dbReference>
<dbReference type="OrthoDB" id="444197at2759"/>
<feature type="transmembrane region" description="Helical" evidence="1">
    <location>
        <begin position="301"/>
        <end position="325"/>
    </location>
</feature>
<comment type="caution">
    <text evidence="2">The sequence shown here is derived from an EMBL/GenBank/DDBJ whole genome shotgun (WGS) entry which is preliminary data.</text>
</comment>
<evidence type="ECO:0000256" key="1">
    <source>
        <dbReference type="SAM" id="Phobius"/>
    </source>
</evidence>
<name>A0A812U9Y1_9DINO</name>
<feature type="transmembrane region" description="Helical" evidence="1">
    <location>
        <begin position="379"/>
        <end position="400"/>
    </location>
</feature>
<evidence type="ECO:0000313" key="3">
    <source>
        <dbReference type="Proteomes" id="UP000601435"/>
    </source>
</evidence>
<keyword evidence="1" id="KW-1133">Transmembrane helix</keyword>
<dbReference type="AlphaFoldDB" id="A0A812U9Y1"/>